<comment type="caution">
    <text evidence="1">The sequence shown here is derived from an EMBL/GenBank/DDBJ whole genome shotgun (WGS) entry which is preliminary data.</text>
</comment>
<dbReference type="RefSeq" id="WP_034840753.1">
    <property type="nucleotide sequence ID" value="NZ_JOKH01000006.1"/>
</dbReference>
<dbReference type="SUPFAM" id="SSF141571">
    <property type="entry name" value="Pentapeptide repeat-like"/>
    <property type="match status" value="2"/>
</dbReference>
<keyword evidence="2" id="KW-1185">Reference proteome</keyword>
<evidence type="ECO:0000313" key="2">
    <source>
        <dbReference type="Proteomes" id="UP000028073"/>
    </source>
</evidence>
<dbReference type="SUPFAM" id="SSF109604">
    <property type="entry name" value="HD-domain/PDEase-like"/>
    <property type="match status" value="1"/>
</dbReference>
<dbReference type="InterPro" id="IPR051082">
    <property type="entry name" value="Pentapeptide-BTB/POZ_domain"/>
</dbReference>
<gene>
    <name evidence="1" type="ORF">GZ78_23300</name>
</gene>
<dbReference type="Pfam" id="PF00805">
    <property type="entry name" value="Pentapeptide"/>
    <property type="match status" value="1"/>
</dbReference>
<dbReference type="Gene3D" id="1.10.3210.10">
    <property type="entry name" value="Hypothetical protein af1432"/>
    <property type="match status" value="1"/>
</dbReference>
<proteinExistence type="predicted"/>
<dbReference type="Gene3D" id="2.160.20.80">
    <property type="entry name" value="E3 ubiquitin-protein ligase SopA"/>
    <property type="match status" value="3"/>
</dbReference>
<dbReference type="eggNOG" id="COG2369">
    <property type="taxonomic scope" value="Bacteria"/>
</dbReference>
<sequence>MNFKVLKSLLISPYAAQGACVYAPRKAIKAAFPCSTYMKRSCIESSSRNSLPSLKRAFPEPTTVNTKIPKVEPDRVTPSGSANKNAPAQLYKDFFEDTQALVRRFLFKPLPDQKVAAGEIPRMAHGAMHLSRAACWIPVLLEWRKQAGDQDAINFHTEVLPTLMKTALLHDSGREGEQADMPEWEQYSGENCEDHLLNTGVSPEWASACKNAIINKNRTEESGEPRTLLIEKLLHDADCLEIMRCRGNFDIAYLDIYKDFSSQPEMIGKIVSLATDIRDVVYQQSDMLYGAAITDSSSGKTMVPACSRNYSASGKAEHEFAENAMLHQINWLKSHSPNLYQLFQASAKGTQTAQVPDSDPDGIYKEVKGLPPQVARHRELMANLVRLLGINAPALKVQNQGYHQCTLQIPAATMTFTVDRSSLPKAERARLFLVASLLGQWDIANTARLDENGQLSITDLSSAGLYHNKCPKTNNQFSATPYELEWLRTPEKNRDSFPTCDDEVLKLFKDASSLFSDLTDEDIGQALSELDQSTGQQIDCLVERLGPDLPMDRYTFRRNLHQRLAFLYRRFPDAVQQSIMNSEDPCFHIQPCEQMAITASGIAGYCLPVGYSDIEKGELRLYQMVSSTNKPVTEAWLRLTPEATRRLADAQGIPSPWHRRFEILTFYINDLFQHNAPIMNPSLRAELQQLLSRCEKWQQELETEAPRIADYGFTTLAWEALQQSVQILAELLEAKQNGDLCYIFTSPVKYPTSFPTGLPGRVVMTPPEKHQNSQFNLKQHRHGHAWETQQWQLVGQNDNIGHQDKNTANAPVHHYRLPSYGWLDERVEADFFADDLSDAFSFAGIVRLRTNGTDQKSSQRLVNHLEQLGIDTHRATCAEHQGHYLREVAKTCQFEPLLESLEDKTAPSTSEGALLDIQGQLVCQSLQLQAAPQWQDYCQQLNGRAVYYRPSFNTDTAAEENGFRLVHLFNNQSFLESESYTYMDSETQAAHLQLLPRLMHCGHTLDSFVERVRKGIDSVSFFWRTRDIKSGGTSQSHFTVEQASQLGGSTGLIAKPLTMRRTDATPYDNNVCHFGDTHPEYVRHNKRPFDCPIPKNQTANETGLDDFSLEELETLVIPPSKIFSGFPIVQRLASSWPDGLPLENRLPSHHLEALFQKLTTSYRLPFGLQTLLICAGSDQFAQIRDVNPDFCSGHIYNLDGIHLTQKKTVEGLHLQGTSTAKANFSGVTFDRCIFENMDLSQTCLDNCTFVSCTFRNTTILSEQLVGTTHKTRCYDGKQVFQSMRQLSEQLLDTHRTNNRSMVESIDSLCRTELISYAELTDEEWQKFFQKVDTDTFSHWDNDLFIKKMLETKNIKFYPADKGHILLSYLQKERDFPKQFINVLQRLEPGQIPEFIHLNQDLDNYASSYRYSFSSMKFRPGTTLSSTAAINVTGAGIEGVNFEAFNFSYSKLSWQQIKQSHFTGYSFAHPDRLQPAIVAAKDYLRNDQKDSLQEKISNLQKVGLLDHIELTEEEFEQAQACRYLPLRNVLIPGLIDKLTDTELTQLQTKLCSDNSPYSLTTLNKGLIAALSNPQSIKALFHQNPALLTGTITSLKNCSFGQSNKHTTISPEYQRGSLESIDFSGSTFTGCNFYPLNITNCHFQGCTFNKSAFHGMNNVRSDSDFSGSRFTNCVMYGNNFHSVVFDACNLGYTTFAKCDLSHASFRECILNNNKWISSNLCDTTHEKCHAGFRQTLTPPPNPKNQ</sequence>
<accession>A0A081NCK3</accession>
<reference evidence="1 2" key="1">
    <citation type="submission" date="2014-06" db="EMBL/GenBank/DDBJ databases">
        <title>Whole Genome Sequences of Three Symbiotic Endozoicomonas Bacteria.</title>
        <authorList>
            <person name="Neave M.J."/>
            <person name="Apprill A."/>
            <person name="Voolstra C.R."/>
        </authorList>
    </citation>
    <scope>NUCLEOTIDE SEQUENCE [LARGE SCALE GENOMIC DNA]</scope>
    <source>
        <strain evidence="1 2">DSM 25634</strain>
    </source>
</reference>
<dbReference type="Proteomes" id="UP000028073">
    <property type="component" value="Unassembled WGS sequence"/>
</dbReference>
<dbReference type="PANTHER" id="PTHR14136">
    <property type="entry name" value="BTB_POZ DOMAIN-CONTAINING PROTEIN KCTD9"/>
    <property type="match status" value="1"/>
</dbReference>
<dbReference type="OrthoDB" id="6188139at2"/>
<evidence type="ECO:0000313" key="1">
    <source>
        <dbReference type="EMBL" id="KEQ16176.1"/>
    </source>
</evidence>
<dbReference type="PANTHER" id="PTHR14136:SF25">
    <property type="entry name" value="BTB_POZ DOMAIN-CONTAINING PROTEIN"/>
    <property type="match status" value="1"/>
</dbReference>
<name>A0A081NCK3_9GAMM</name>
<protein>
    <submittedName>
        <fullName evidence="1">Uncharacterized protein</fullName>
    </submittedName>
</protein>
<dbReference type="EMBL" id="JOKH01000006">
    <property type="protein sequence ID" value="KEQ16176.1"/>
    <property type="molecule type" value="Genomic_DNA"/>
</dbReference>
<dbReference type="InterPro" id="IPR001646">
    <property type="entry name" value="5peptide_repeat"/>
</dbReference>
<organism evidence="1 2">
    <name type="scientific">Endozoicomonas numazuensis</name>
    <dbReference type="NCBI Taxonomy" id="1137799"/>
    <lineage>
        <taxon>Bacteria</taxon>
        <taxon>Pseudomonadati</taxon>
        <taxon>Pseudomonadota</taxon>
        <taxon>Gammaproteobacteria</taxon>
        <taxon>Oceanospirillales</taxon>
        <taxon>Endozoicomonadaceae</taxon>
        <taxon>Endozoicomonas</taxon>
    </lineage>
</organism>